<reference evidence="2" key="1">
    <citation type="submission" date="2017-02" db="EMBL/GenBank/DDBJ databases">
        <authorList>
            <person name="Regsiter A."/>
            <person name="William W."/>
        </authorList>
    </citation>
    <scope>NUCLEOTIDE SEQUENCE</scope>
    <source>
        <strain evidence="2">Bib</strain>
    </source>
</reference>
<dbReference type="EMBL" id="FWDM01000018">
    <property type="protein sequence ID" value="SLM12472.1"/>
    <property type="molecule type" value="Genomic_DNA"/>
</dbReference>
<organism evidence="2">
    <name type="scientific">uncultured spirochete</name>
    <dbReference type="NCBI Taxonomy" id="156406"/>
    <lineage>
        <taxon>Bacteria</taxon>
        <taxon>Pseudomonadati</taxon>
        <taxon>Spirochaetota</taxon>
        <taxon>Spirochaetia</taxon>
        <taxon>Spirochaetales</taxon>
        <taxon>environmental samples</taxon>
    </lineage>
</organism>
<keyword evidence="1" id="KW-0472">Membrane</keyword>
<proteinExistence type="predicted"/>
<keyword evidence="1" id="KW-1133">Transmembrane helix</keyword>
<evidence type="ECO:0000313" key="2">
    <source>
        <dbReference type="EMBL" id="SLM12472.1"/>
    </source>
</evidence>
<feature type="transmembrane region" description="Helical" evidence="1">
    <location>
        <begin position="50"/>
        <end position="83"/>
    </location>
</feature>
<keyword evidence="1" id="KW-0812">Transmembrane</keyword>
<gene>
    <name evidence="2" type="ORF">SPIROBIBN47_250054</name>
</gene>
<sequence>MTTRNFRFTYWIFSIVSVLALAGSILLAIRTGTDKRLPFFLADARLYTEYFFFGAPVGIQLAAALQICFLLLCSSAVLIIVLFTFQKTVSAEVYLIALWAFLVDAEALRLVMLIISQRSTSIGPLVSLTRVVYGARFTGLISLFISGLYAVGIGHERPQTGYLLAILFGAMIAMLIPISIDRFQSSFMLAAGYRDITMIVTISLIVINFIDYVVAARLKEDSSYVFAGIGLTIAAGSWVWLWNTRPLMGGIGIALLFAAGLFGVIKRLHKIYIWK</sequence>
<accession>A0A3P3XI21</accession>
<feature type="transmembrane region" description="Helical" evidence="1">
    <location>
        <begin position="247"/>
        <end position="265"/>
    </location>
</feature>
<feature type="transmembrane region" description="Helical" evidence="1">
    <location>
        <begin position="135"/>
        <end position="154"/>
    </location>
</feature>
<feature type="transmembrane region" description="Helical" evidence="1">
    <location>
        <begin position="95"/>
        <end position="115"/>
    </location>
</feature>
<feature type="transmembrane region" description="Helical" evidence="1">
    <location>
        <begin position="196"/>
        <end position="215"/>
    </location>
</feature>
<protein>
    <submittedName>
        <fullName evidence="2">Uncharacterized protein</fullName>
    </submittedName>
</protein>
<feature type="transmembrane region" description="Helical" evidence="1">
    <location>
        <begin position="161"/>
        <end position="180"/>
    </location>
</feature>
<evidence type="ECO:0000256" key="1">
    <source>
        <dbReference type="SAM" id="Phobius"/>
    </source>
</evidence>
<dbReference type="AlphaFoldDB" id="A0A3P3XI21"/>
<feature type="transmembrane region" description="Helical" evidence="1">
    <location>
        <begin position="222"/>
        <end position="241"/>
    </location>
</feature>
<name>A0A3P3XI21_9SPIR</name>
<feature type="transmembrane region" description="Helical" evidence="1">
    <location>
        <begin position="12"/>
        <end position="30"/>
    </location>
</feature>